<feature type="compositionally biased region" description="Acidic residues" evidence="1">
    <location>
        <begin position="90"/>
        <end position="107"/>
    </location>
</feature>
<feature type="region of interest" description="Disordered" evidence="1">
    <location>
        <begin position="68"/>
        <end position="107"/>
    </location>
</feature>
<protein>
    <submittedName>
        <fullName evidence="2">Uncharacterized protein</fullName>
    </submittedName>
</protein>
<evidence type="ECO:0000313" key="3">
    <source>
        <dbReference type="Proteomes" id="UP000249056"/>
    </source>
</evidence>
<proteinExistence type="predicted"/>
<dbReference type="Proteomes" id="UP000249056">
    <property type="component" value="Unassembled WGS sequence"/>
</dbReference>
<feature type="region of interest" description="Disordered" evidence="1">
    <location>
        <begin position="1"/>
        <end position="37"/>
    </location>
</feature>
<dbReference type="OrthoDB" id="3467683at2759"/>
<feature type="region of interest" description="Disordered" evidence="1">
    <location>
        <begin position="427"/>
        <end position="451"/>
    </location>
</feature>
<dbReference type="AlphaFoldDB" id="A0A395IYG5"/>
<comment type="caution">
    <text evidence="2">The sequence shown here is derived from an EMBL/GenBank/DDBJ whole genome shotgun (WGS) entry which is preliminary data.</text>
</comment>
<sequence length="451" mass="51015">MLPNLGTTTFTINPKRSGNGRVQPGGKNVLPQSSSTPLRAPGLSFGLTLNFKNPQTAVERLVVPSSSQNLNFDNRSDDSEVNTEMVSQQDFEEESTDQDSDNDESADTMEDSFYEDFNHMMFRVEREETRGDSFLNCRKCGNTFDYSRLSLWVPSYKRTPLRSLQMPNENTHPQIVRCPGCDTENCMACEKSPHDECCSFAPVCIVWNALCIVDDAIIQHRKQSPYNKDTKSLDAAVIKALNTLLSRIPKDTKTNFEYCNFLRKSMLLDHVAVTIRNMNSSSQSDTLHLQSWAFINMLAKRNDLSGLLFEDRLQFLRNMSPGVRTYSIWSLIYQAGENANEFLSANSQLNDSWPAVLLARATVNLHHSLGKKQPSPRALPDLISFGQAHQLSSFEARLEEMHIVDGTKYGAVHENTRMAPLVSHFKKRGQDQVEDQDSNEKEIGGKRRKMI</sequence>
<accession>A0A395IYG5</accession>
<evidence type="ECO:0000256" key="1">
    <source>
        <dbReference type="SAM" id="MobiDB-lite"/>
    </source>
</evidence>
<feature type="compositionally biased region" description="Polar residues" evidence="1">
    <location>
        <begin position="1"/>
        <end position="16"/>
    </location>
</feature>
<dbReference type="EMBL" id="QKRW01000012">
    <property type="protein sequence ID" value="RAL64914.1"/>
    <property type="molecule type" value="Genomic_DNA"/>
</dbReference>
<name>A0A395IYG5_9HELO</name>
<evidence type="ECO:0000313" key="2">
    <source>
        <dbReference type="EMBL" id="RAL64914.1"/>
    </source>
</evidence>
<keyword evidence="3" id="KW-1185">Reference proteome</keyword>
<reference evidence="2 3" key="1">
    <citation type="submission" date="2018-06" db="EMBL/GenBank/DDBJ databases">
        <title>Genome Sequence of the Brown Rot Fungal Pathogen Monilinia fructigena.</title>
        <authorList>
            <person name="Landi L."/>
            <person name="De Miccolis Angelini R.M."/>
            <person name="Pollastro S."/>
            <person name="Abate D."/>
            <person name="Faretra F."/>
            <person name="Romanazzi G."/>
        </authorList>
    </citation>
    <scope>NUCLEOTIDE SEQUENCE [LARGE SCALE GENOMIC DNA]</scope>
    <source>
        <strain evidence="2 3">Mfrg269</strain>
    </source>
</reference>
<gene>
    <name evidence="2" type="ORF">DID88_001506</name>
</gene>
<organism evidence="2 3">
    <name type="scientific">Monilinia fructigena</name>
    <dbReference type="NCBI Taxonomy" id="38457"/>
    <lineage>
        <taxon>Eukaryota</taxon>
        <taxon>Fungi</taxon>
        <taxon>Dikarya</taxon>
        <taxon>Ascomycota</taxon>
        <taxon>Pezizomycotina</taxon>
        <taxon>Leotiomycetes</taxon>
        <taxon>Helotiales</taxon>
        <taxon>Sclerotiniaceae</taxon>
        <taxon>Monilinia</taxon>
    </lineage>
</organism>